<accession>D3FQ35</accession>
<dbReference type="eggNOG" id="ENOG502ZEMD">
    <property type="taxonomic scope" value="Bacteria"/>
</dbReference>
<dbReference type="RefSeq" id="WP_012958690.1">
    <property type="nucleotide sequence ID" value="NC_013791.2"/>
</dbReference>
<dbReference type="Proteomes" id="UP000001544">
    <property type="component" value="Chromosome"/>
</dbReference>
<name>D3FQ35_ALKPO</name>
<evidence type="ECO:0000256" key="1">
    <source>
        <dbReference type="SAM" id="Phobius"/>
    </source>
</evidence>
<dbReference type="AlphaFoldDB" id="D3FQ35"/>
<organism evidence="2 3">
    <name type="scientific">Alkalihalophilus pseudofirmus (strain ATCC BAA-2126 / JCM 17055 / OF4)</name>
    <name type="common">Bacillus pseudofirmus</name>
    <dbReference type="NCBI Taxonomy" id="398511"/>
    <lineage>
        <taxon>Bacteria</taxon>
        <taxon>Bacillati</taxon>
        <taxon>Bacillota</taxon>
        <taxon>Bacilli</taxon>
        <taxon>Bacillales</taxon>
        <taxon>Bacillaceae</taxon>
        <taxon>Alkalihalophilus</taxon>
    </lineage>
</organism>
<protein>
    <submittedName>
        <fullName evidence="2">Uncharacterized protein</fullName>
    </submittedName>
</protein>
<evidence type="ECO:0000313" key="3">
    <source>
        <dbReference type="Proteomes" id="UP000001544"/>
    </source>
</evidence>
<dbReference type="EMBL" id="CP001878">
    <property type="protein sequence ID" value="ADC51328.1"/>
    <property type="molecule type" value="Genomic_DNA"/>
</dbReference>
<feature type="transmembrane region" description="Helical" evidence="1">
    <location>
        <begin position="36"/>
        <end position="58"/>
    </location>
</feature>
<keyword evidence="1" id="KW-1133">Transmembrane helix</keyword>
<evidence type="ECO:0000313" key="2">
    <source>
        <dbReference type="EMBL" id="ADC51328.1"/>
    </source>
</evidence>
<keyword evidence="1" id="KW-0812">Transmembrane</keyword>
<reference evidence="2 3" key="1">
    <citation type="journal article" date="2011" name="Environ. Microbiol.">
        <title>Genome of alkaliphilic Bacillus pseudofirmus OF4 reveals adaptations that support the ability to grow in an external pH range from 7.5 to 11.4.</title>
        <authorList>
            <person name="Janto B."/>
            <person name="Ahmed A."/>
            <person name="Ito M."/>
            <person name="Liu J."/>
            <person name="Hicks D.B."/>
            <person name="Pagni S."/>
            <person name="Fackelmayer O.J."/>
            <person name="Smith T.A."/>
            <person name="Earl J."/>
            <person name="Elbourne L.D."/>
            <person name="Hassan K."/>
            <person name="Paulsen I.T."/>
            <person name="Kolsto A.B."/>
            <person name="Tourasse N.J."/>
            <person name="Ehrlich G.D."/>
            <person name="Boissy R."/>
            <person name="Ivey D.M."/>
            <person name="Li G."/>
            <person name="Xue Y."/>
            <person name="Ma Y."/>
            <person name="Hu F.Z."/>
            <person name="Krulwich T.A."/>
        </authorList>
    </citation>
    <scope>NUCLEOTIDE SEQUENCE [LARGE SCALE GENOMIC DNA]</scope>
    <source>
        <strain evidence="3">ATCC BAA-2126 / JCM 17055 / OF4</strain>
    </source>
</reference>
<sequence>MNLFFDLTWTLFPFILAAAAVLGLTALFSLFIKSRYLLATIVGLIVLSGIIIVIQAPYTSFTSEFSNHMNQNSTIEKIELAAYDTAGDNHDKEVSLTVLEKDVIEKILSDLNQMTLKEARHNEHPLKYSITFVITNELGDRQYQTKTTTYYMNDSHFDQYEITSDGSHLQTIQHLIEKNR</sequence>
<dbReference type="KEGG" id="bpf:BpOF4_16415"/>
<proteinExistence type="predicted"/>
<keyword evidence="3" id="KW-1185">Reference proteome</keyword>
<dbReference type="HOGENOM" id="CLU_1493382_0_0_9"/>
<keyword evidence="1" id="KW-0472">Membrane</keyword>
<dbReference type="STRING" id="398511.BpOF4_16415"/>
<gene>
    <name evidence="2" type="ordered locus">BpOF4_16415</name>
</gene>
<feature type="transmembrane region" description="Helical" evidence="1">
    <location>
        <begin position="12"/>
        <end position="31"/>
    </location>
</feature>